<dbReference type="InterPro" id="IPR050204">
    <property type="entry name" value="AraC_XylS_family_regulators"/>
</dbReference>
<dbReference type="PROSITE" id="PS01124">
    <property type="entry name" value="HTH_ARAC_FAMILY_2"/>
    <property type="match status" value="1"/>
</dbReference>
<dbReference type="SUPFAM" id="SSF46689">
    <property type="entry name" value="Homeodomain-like"/>
    <property type="match status" value="1"/>
</dbReference>
<feature type="domain" description="HTH araC/xylS-type" evidence="4">
    <location>
        <begin position="160"/>
        <end position="258"/>
    </location>
</feature>
<dbReference type="InterPro" id="IPR018060">
    <property type="entry name" value="HTH_AraC"/>
</dbReference>
<dbReference type="Pfam" id="PF12833">
    <property type="entry name" value="HTH_18"/>
    <property type="match status" value="1"/>
</dbReference>
<dbReference type="Proteomes" id="UP000568380">
    <property type="component" value="Unassembled WGS sequence"/>
</dbReference>
<keyword evidence="6" id="KW-1185">Reference proteome</keyword>
<keyword evidence="1" id="KW-0805">Transcription regulation</keyword>
<organism evidence="5 6">
    <name type="scientific">Nonomuraea endophytica</name>
    <dbReference type="NCBI Taxonomy" id="714136"/>
    <lineage>
        <taxon>Bacteria</taxon>
        <taxon>Bacillati</taxon>
        <taxon>Actinomycetota</taxon>
        <taxon>Actinomycetes</taxon>
        <taxon>Streptosporangiales</taxon>
        <taxon>Streptosporangiaceae</taxon>
        <taxon>Nonomuraea</taxon>
    </lineage>
</organism>
<protein>
    <submittedName>
        <fullName evidence="5">AraC-like DNA-binding protein</fullName>
    </submittedName>
</protein>
<dbReference type="SMART" id="SM00342">
    <property type="entry name" value="HTH_ARAC"/>
    <property type="match status" value="1"/>
</dbReference>
<accession>A0A7W8A589</accession>
<dbReference type="Gene3D" id="1.10.10.60">
    <property type="entry name" value="Homeodomain-like"/>
    <property type="match status" value="1"/>
</dbReference>
<sequence>MRSSVRLGSGPGFTLDAVTCADDHRRWGAAEVSSDFRVVLARRGRFRRMADGRAADVDPTMAYVGRPGEEEHFAHPAGGDECTSLCVSAGLWRELTDGREVRSAVYVDGGLDLAHRRLLGAARTGDVPYALTEALLALLGATLRTHPAPPGGGAAEAIVGRARAAIDADHPAAAGLLPLAALLGVSPFQLSRAFTGVVGVSLTHYRNRVRVGRALDRLEQGETSLAALAADLGFADQAHLTRTVRRHLGHTPAALRRQLAPERTFA</sequence>
<dbReference type="PANTHER" id="PTHR46796">
    <property type="entry name" value="HTH-TYPE TRANSCRIPTIONAL ACTIVATOR RHAS-RELATED"/>
    <property type="match status" value="1"/>
</dbReference>
<dbReference type="RefSeq" id="WP_184963372.1">
    <property type="nucleotide sequence ID" value="NZ_JACHIN010000005.1"/>
</dbReference>
<dbReference type="PROSITE" id="PS00041">
    <property type="entry name" value="HTH_ARAC_FAMILY_1"/>
    <property type="match status" value="1"/>
</dbReference>
<dbReference type="InterPro" id="IPR018062">
    <property type="entry name" value="HTH_AraC-typ_CS"/>
</dbReference>
<reference evidence="5 6" key="1">
    <citation type="submission" date="2020-08" db="EMBL/GenBank/DDBJ databases">
        <title>Genomic Encyclopedia of Type Strains, Phase IV (KMG-IV): sequencing the most valuable type-strain genomes for metagenomic binning, comparative biology and taxonomic classification.</title>
        <authorList>
            <person name="Goeker M."/>
        </authorList>
    </citation>
    <scope>NUCLEOTIDE SEQUENCE [LARGE SCALE GENOMIC DNA]</scope>
    <source>
        <strain evidence="5 6">DSM 45385</strain>
    </source>
</reference>
<evidence type="ECO:0000313" key="6">
    <source>
        <dbReference type="Proteomes" id="UP000568380"/>
    </source>
</evidence>
<name>A0A7W8A589_9ACTN</name>
<dbReference type="InterPro" id="IPR009057">
    <property type="entry name" value="Homeodomain-like_sf"/>
</dbReference>
<proteinExistence type="predicted"/>
<evidence type="ECO:0000259" key="4">
    <source>
        <dbReference type="PROSITE" id="PS01124"/>
    </source>
</evidence>
<dbReference type="EMBL" id="JACHIN010000005">
    <property type="protein sequence ID" value="MBB5078528.1"/>
    <property type="molecule type" value="Genomic_DNA"/>
</dbReference>
<keyword evidence="2 5" id="KW-0238">DNA-binding</keyword>
<dbReference type="GO" id="GO:0043565">
    <property type="term" value="F:sequence-specific DNA binding"/>
    <property type="evidence" value="ECO:0007669"/>
    <property type="project" value="InterPro"/>
</dbReference>
<evidence type="ECO:0000256" key="1">
    <source>
        <dbReference type="ARBA" id="ARBA00023015"/>
    </source>
</evidence>
<dbReference type="AlphaFoldDB" id="A0A7W8A589"/>
<evidence type="ECO:0000313" key="5">
    <source>
        <dbReference type="EMBL" id="MBB5078528.1"/>
    </source>
</evidence>
<evidence type="ECO:0000256" key="2">
    <source>
        <dbReference type="ARBA" id="ARBA00023125"/>
    </source>
</evidence>
<gene>
    <name evidence="5" type="ORF">HNR40_004014</name>
</gene>
<keyword evidence="3" id="KW-0804">Transcription</keyword>
<comment type="caution">
    <text evidence="5">The sequence shown here is derived from an EMBL/GenBank/DDBJ whole genome shotgun (WGS) entry which is preliminary data.</text>
</comment>
<dbReference type="GO" id="GO:0003700">
    <property type="term" value="F:DNA-binding transcription factor activity"/>
    <property type="evidence" value="ECO:0007669"/>
    <property type="project" value="InterPro"/>
</dbReference>
<evidence type="ECO:0000256" key="3">
    <source>
        <dbReference type="ARBA" id="ARBA00023163"/>
    </source>
</evidence>